<dbReference type="AlphaFoldDB" id="A0A0K9FHS4"/>
<comment type="caution">
    <text evidence="2">The sequence shown here is derived from an EMBL/GenBank/DDBJ whole genome shotgun (WGS) entry which is preliminary data.</text>
</comment>
<evidence type="ECO:0008006" key="4">
    <source>
        <dbReference type="Google" id="ProtNLM"/>
    </source>
</evidence>
<dbReference type="EMBL" id="LFXJ01000002">
    <property type="protein sequence ID" value="KMY33778.1"/>
    <property type="molecule type" value="Genomic_DNA"/>
</dbReference>
<feature type="transmembrane region" description="Helical" evidence="1">
    <location>
        <begin position="20"/>
        <end position="45"/>
    </location>
</feature>
<dbReference type="Pfam" id="PF11188">
    <property type="entry name" value="DUF2975"/>
    <property type="match status" value="1"/>
</dbReference>
<keyword evidence="1" id="KW-0472">Membrane</keyword>
<dbReference type="PATRIC" id="fig|582475.4.peg.3848"/>
<dbReference type="InterPro" id="IPR021354">
    <property type="entry name" value="DUF2975"/>
</dbReference>
<name>A0A0K9FHS4_9BACI</name>
<evidence type="ECO:0000313" key="3">
    <source>
        <dbReference type="Proteomes" id="UP000037326"/>
    </source>
</evidence>
<gene>
    <name evidence="2" type="ORF">ACZ11_01490</name>
</gene>
<organism evidence="2 3">
    <name type="scientific">Lysinibacillus xylanilyticus</name>
    <dbReference type="NCBI Taxonomy" id="582475"/>
    <lineage>
        <taxon>Bacteria</taxon>
        <taxon>Bacillati</taxon>
        <taxon>Bacillota</taxon>
        <taxon>Bacilli</taxon>
        <taxon>Bacillales</taxon>
        <taxon>Bacillaceae</taxon>
        <taxon>Lysinibacillus</taxon>
    </lineage>
</organism>
<keyword evidence="1" id="KW-1133">Transmembrane helix</keyword>
<feature type="transmembrane region" description="Helical" evidence="1">
    <location>
        <begin position="87"/>
        <end position="108"/>
    </location>
</feature>
<feature type="transmembrane region" description="Helical" evidence="1">
    <location>
        <begin position="180"/>
        <end position="198"/>
    </location>
</feature>
<evidence type="ECO:0000256" key="1">
    <source>
        <dbReference type="SAM" id="Phobius"/>
    </source>
</evidence>
<dbReference type="Proteomes" id="UP000037326">
    <property type="component" value="Unassembled WGS sequence"/>
</dbReference>
<dbReference type="RefSeq" id="WP_049663005.1">
    <property type="nucleotide sequence ID" value="NZ_LFXJ01000002.1"/>
</dbReference>
<reference evidence="3" key="1">
    <citation type="submission" date="2015-07" db="EMBL/GenBank/DDBJ databases">
        <authorList>
            <consortium name="Consortium for Microbial Forensics and Genomics (microFORGE)"/>
            <person name="Knight B.M."/>
            <person name="Roberts D.P."/>
            <person name="Lin D."/>
            <person name="Hari K."/>
            <person name="Fletcher J."/>
            <person name="Melcher U."/>
            <person name="Blagden T."/>
            <person name="Winegar R.A."/>
        </authorList>
    </citation>
    <scope>NUCLEOTIDE SEQUENCE [LARGE SCALE GENOMIC DNA]</scope>
    <source>
        <strain evidence="3">DSM 23493</strain>
    </source>
</reference>
<accession>A0A0K9FHS4</accession>
<feature type="transmembrane region" description="Helical" evidence="1">
    <location>
        <begin position="129"/>
        <end position="150"/>
    </location>
</feature>
<evidence type="ECO:0000313" key="2">
    <source>
        <dbReference type="EMBL" id="KMY33778.1"/>
    </source>
</evidence>
<keyword evidence="1" id="KW-0812">Transmembrane</keyword>
<protein>
    <recommendedName>
        <fullName evidence="4">DUF2975 domain-containing protein</fullName>
    </recommendedName>
</protein>
<proteinExistence type="predicted"/>
<sequence length="212" mass="24302">MDQSLAIRNIKMSLRILNVLLIATIVIVSSCILLLLGLFVVALTVSGEKISKLVLDSNIDISFKFNGMTIFLNKDIMSNFVYDKSEATILILLLMIFTLIFLSIFILLRKFVKSVIVGDVFTLRNSKRIELVGYSLLILSFLSNTVQAYLVSTVVHIFLNNNEIDNIEWIQSVSFRFFDINWSILLCSFIVWTIGRIFRYGSFLQEEYDETV</sequence>
<dbReference type="GeneID" id="96596991"/>